<gene>
    <name evidence="2" type="ORF">C41B8_17069</name>
</gene>
<accession>A0A084IH44</accession>
<reference evidence="2 3" key="1">
    <citation type="submission" date="2013-03" db="EMBL/GenBank/DDBJ databases">
        <title>Salinisphaera hydrothermalis C41B8 Genome Sequencing.</title>
        <authorList>
            <person name="Li C."/>
            <person name="Lai Q."/>
            <person name="Shao Z."/>
        </authorList>
    </citation>
    <scope>NUCLEOTIDE SEQUENCE [LARGE SCALE GENOMIC DNA]</scope>
    <source>
        <strain evidence="2 3">C41B8</strain>
    </source>
</reference>
<organism evidence="2 3">
    <name type="scientific">Salinisphaera hydrothermalis (strain C41B8)</name>
    <dbReference type="NCBI Taxonomy" id="1304275"/>
    <lineage>
        <taxon>Bacteria</taxon>
        <taxon>Pseudomonadati</taxon>
        <taxon>Pseudomonadota</taxon>
        <taxon>Gammaproteobacteria</taxon>
        <taxon>Salinisphaerales</taxon>
        <taxon>Salinisphaeraceae</taxon>
        <taxon>Salinisphaera</taxon>
    </lineage>
</organism>
<evidence type="ECO:0008006" key="4">
    <source>
        <dbReference type="Google" id="ProtNLM"/>
    </source>
</evidence>
<dbReference type="RefSeq" id="WP_037341008.1">
    <property type="nucleotide sequence ID" value="NZ_APNK01000042.1"/>
</dbReference>
<dbReference type="OrthoDB" id="5796101at2"/>
<comment type="caution">
    <text evidence="2">The sequence shown here is derived from an EMBL/GenBank/DDBJ whole genome shotgun (WGS) entry which is preliminary data.</text>
</comment>
<feature type="signal peptide" evidence="1">
    <location>
        <begin position="1"/>
        <end position="29"/>
    </location>
</feature>
<evidence type="ECO:0000256" key="1">
    <source>
        <dbReference type="SAM" id="SignalP"/>
    </source>
</evidence>
<dbReference type="eggNOG" id="ENOG5033A5G">
    <property type="taxonomic scope" value="Bacteria"/>
</dbReference>
<dbReference type="AlphaFoldDB" id="A0A084IH44"/>
<name>A0A084IH44_SALHC</name>
<feature type="chain" id="PRO_5001776607" description="UrcA family protein" evidence="1">
    <location>
        <begin position="30"/>
        <end position="135"/>
    </location>
</feature>
<dbReference type="STRING" id="1304275.C41B8_17069"/>
<evidence type="ECO:0000313" key="2">
    <source>
        <dbReference type="EMBL" id="KEZ76028.1"/>
    </source>
</evidence>
<keyword evidence="1" id="KW-0732">Signal</keyword>
<protein>
    <recommendedName>
        <fullName evidence="4">UrcA family protein</fullName>
    </recommendedName>
</protein>
<proteinExistence type="predicted"/>
<keyword evidence="3" id="KW-1185">Reference proteome</keyword>
<evidence type="ECO:0000313" key="3">
    <source>
        <dbReference type="Proteomes" id="UP000028302"/>
    </source>
</evidence>
<dbReference type="EMBL" id="APNK01000042">
    <property type="protein sequence ID" value="KEZ76028.1"/>
    <property type="molecule type" value="Genomic_DNA"/>
</dbReference>
<dbReference type="Proteomes" id="UP000028302">
    <property type="component" value="Unassembled WGS sequence"/>
</dbReference>
<sequence length="135" mass="14175">MSLRRRIPVTVCPPVIALVVLISGGSALAASAPAPFRIAAEHAGYAAKADKLETIQTHLHHVLNCLEGPPGRDSQAAAGDPCHGKAALDALPHHSANRVRARKAIKAARIAVTLHDEPPAHYLAQAVQAMLTEDL</sequence>